<evidence type="ECO:0000313" key="2">
    <source>
        <dbReference type="Proteomes" id="UP001057402"/>
    </source>
</evidence>
<dbReference type="Proteomes" id="UP001057402">
    <property type="component" value="Chromosome 1"/>
</dbReference>
<protein>
    <submittedName>
        <fullName evidence="1">Uncharacterized protein</fullName>
    </submittedName>
</protein>
<evidence type="ECO:0000313" key="1">
    <source>
        <dbReference type="EMBL" id="KAI4388974.1"/>
    </source>
</evidence>
<accession>A0ACB9SD27</accession>
<name>A0ACB9SD27_9MYRT</name>
<keyword evidence="2" id="KW-1185">Reference proteome</keyword>
<reference evidence="2" key="1">
    <citation type="journal article" date="2023" name="Front. Plant Sci.">
        <title>Chromosomal-level genome assembly of Melastoma candidum provides insights into trichome evolution.</title>
        <authorList>
            <person name="Zhong Y."/>
            <person name="Wu W."/>
            <person name="Sun C."/>
            <person name="Zou P."/>
            <person name="Liu Y."/>
            <person name="Dai S."/>
            <person name="Zhou R."/>
        </authorList>
    </citation>
    <scope>NUCLEOTIDE SEQUENCE [LARGE SCALE GENOMIC DNA]</scope>
</reference>
<sequence length="144" mass="16451">MDSVVATVSGYHGSDRLHLIKLVSLSGASYVGALTNSTTHLICWRFEGRKYEMAKRFRTIVVNHCWVEDCRTSGERVPELTYLLKSGEEVGPLRLEVPDGIKEKRYDSLCRSTESAQWEMELGIQCLENDQWNASHLLHGVWHE</sequence>
<comment type="caution">
    <text evidence="1">The sequence shown here is derived from an EMBL/GenBank/DDBJ whole genome shotgun (WGS) entry which is preliminary data.</text>
</comment>
<gene>
    <name evidence="1" type="ORF">MLD38_001254</name>
</gene>
<organism evidence="1 2">
    <name type="scientific">Melastoma candidum</name>
    <dbReference type="NCBI Taxonomy" id="119954"/>
    <lineage>
        <taxon>Eukaryota</taxon>
        <taxon>Viridiplantae</taxon>
        <taxon>Streptophyta</taxon>
        <taxon>Embryophyta</taxon>
        <taxon>Tracheophyta</taxon>
        <taxon>Spermatophyta</taxon>
        <taxon>Magnoliopsida</taxon>
        <taxon>eudicotyledons</taxon>
        <taxon>Gunneridae</taxon>
        <taxon>Pentapetalae</taxon>
        <taxon>rosids</taxon>
        <taxon>malvids</taxon>
        <taxon>Myrtales</taxon>
        <taxon>Melastomataceae</taxon>
        <taxon>Melastomatoideae</taxon>
        <taxon>Melastomateae</taxon>
        <taxon>Melastoma</taxon>
    </lineage>
</organism>
<dbReference type="EMBL" id="CM042880">
    <property type="protein sequence ID" value="KAI4388974.1"/>
    <property type="molecule type" value="Genomic_DNA"/>
</dbReference>
<proteinExistence type="predicted"/>